<organism evidence="1 2">
    <name type="scientific">Panagrolaimus sp. ES5</name>
    <dbReference type="NCBI Taxonomy" id="591445"/>
    <lineage>
        <taxon>Eukaryota</taxon>
        <taxon>Metazoa</taxon>
        <taxon>Ecdysozoa</taxon>
        <taxon>Nematoda</taxon>
        <taxon>Chromadorea</taxon>
        <taxon>Rhabditida</taxon>
        <taxon>Tylenchina</taxon>
        <taxon>Panagrolaimomorpha</taxon>
        <taxon>Panagrolaimoidea</taxon>
        <taxon>Panagrolaimidae</taxon>
        <taxon>Panagrolaimus</taxon>
    </lineage>
</organism>
<name>A0AC34GA91_9BILA</name>
<proteinExistence type="predicted"/>
<reference evidence="2" key="1">
    <citation type="submission" date="2022-11" db="UniProtKB">
        <authorList>
            <consortium name="WormBaseParasite"/>
        </authorList>
    </citation>
    <scope>IDENTIFICATION</scope>
</reference>
<accession>A0AC34GA91</accession>
<dbReference type="Proteomes" id="UP000887579">
    <property type="component" value="Unplaced"/>
</dbReference>
<evidence type="ECO:0000313" key="2">
    <source>
        <dbReference type="WBParaSite" id="ES5_v2.g26446.t1"/>
    </source>
</evidence>
<sequence>PRQIYSISSPGPIRSKTAPKLVNYNLSFFVGSCSSCIFVESHSEISERFLGTVVEQGVQIELPWYGASEVIFSDFGSKEAAIKAAQKYAKDQGIPYGHRENDIVSFEIPDSPLKESSDGPSSSNAGTILFNEIRGLKNEIKDNSETIQKEMNEMREDFADKLDDLRDAMLQCIQIVQAGNNYNRGGRPNLRPLISS</sequence>
<evidence type="ECO:0000313" key="1">
    <source>
        <dbReference type="Proteomes" id="UP000887579"/>
    </source>
</evidence>
<protein>
    <submittedName>
        <fullName evidence="2">Uncharacterized protein</fullName>
    </submittedName>
</protein>
<dbReference type="WBParaSite" id="ES5_v2.g26446.t1">
    <property type="protein sequence ID" value="ES5_v2.g26446.t1"/>
    <property type="gene ID" value="ES5_v2.g26446"/>
</dbReference>